<dbReference type="PROSITE" id="PS51257">
    <property type="entry name" value="PROKAR_LIPOPROTEIN"/>
    <property type="match status" value="1"/>
</dbReference>
<protein>
    <submittedName>
        <fullName evidence="4">PD40 domain-containing protein</fullName>
    </submittedName>
</protein>
<keyword evidence="1" id="KW-0853">WD repeat</keyword>
<dbReference type="SMART" id="SM00320">
    <property type="entry name" value="WD40"/>
    <property type="match status" value="5"/>
</dbReference>
<reference evidence="4" key="1">
    <citation type="submission" date="2020-10" db="EMBL/GenBank/DDBJ databases">
        <authorList>
            <person name="Gilroy R."/>
        </authorList>
    </citation>
    <scope>NUCLEOTIDE SEQUENCE</scope>
    <source>
        <strain evidence="4">ChiHjej13B12-12457</strain>
    </source>
</reference>
<evidence type="ECO:0000256" key="1">
    <source>
        <dbReference type="ARBA" id="ARBA00022574"/>
    </source>
</evidence>
<dbReference type="Proteomes" id="UP000886744">
    <property type="component" value="Unassembled WGS sequence"/>
</dbReference>
<accession>A0A9D1J604</accession>
<evidence type="ECO:0000313" key="5">
    <source>
        <dbReference type="Proteomes" id="UP000886744"/>
    </source>
</evidence>
<evidence type="ECO:0000313" key="4">
    <source>
        <dbReference type="EMBL" id="HIR62361.1"/>
    </source>
</evidence>
<dbReference type="InterPro" id="IPR015943">
    <property type="entry name" value="WD40/YVTN_repeat-like_dom_sf"/>
</dbReference>
<feature type="signal peptide" evidence="3">
    <location>
        <begin position="1"/>
        <end position="23"/>
    </location>
</feature>
<keyword evidence="2" id="KW-0677">Repeat</keyword>
<feature type="chain" id="PRO_5038350179" evidence="3">
    <location>
        <begin position="24"/>
        <end position="681"/>
    </location>
</feature>
<reference evidence="4" key="2">
    <citation type="journal article" date="2021" name="PeerJ">
        <title>Extensive microbial diversity within the chicken gut microbiome revealed by metagenomics and culture.</title>
        <authorList>
            <person name="Gilroy R."/>
            <person name="Ravi A."/>
            <person name="Getino M."/>
            <person name="Pursley I."/>
            <person name="Horton D.L."/>
            <person name="Alikhan N.F."/>
            <person name="Baker D."/>
            <person name="Gharbi K."/>
            <person name="Hall N."/>
            <person name="Watson M."/>
            <person name="Adriaenssens E.M."/>
            <person name="Foster-Nyarko E."/>
            <person name="Jarju S."/>
            <person name="Secka A."/>
            <person name="Antonio M."/>
            <person name="Oren A."/>
            <person name="Chaudhuri R.R."/>
            <person name="La Ragione R."/>
            <person name="Hildebrand F."/>
            <person name="Pallen M.J."/>
        </authorList>
    </citation>
    <scope>NUCLEOTIDE SEQUENCE</scope>
    <source>
        <strain evidence="4">ChiHjej13B12-12457</strain>
    </source>
</reference>
<sequence length="681" mass="76251">MRLLSFLFCALPALGLACGTLHAQDKSAPDRAVTISSVYNTGNILYNLQGHSKEVLVLNPTRASFAILSGNGDRITVLSNRNRSEIITRLRSTGHSSAFTAVAYTPDAREIITADGSGKISTYNTDGYTPVTSFQTGHTYNLLAISPNKYYIAAARGNVMDIWDVGMTALKKTLYFAGPINHIVFSPDSKSIAISSDTSGLNIVNALNYSRRSVTRSAVNVLRASFHPDGKYIAYAKEDSVIVYNLPGRKAVHRIRVSSQDRRRTIPAALDFQKIDSIVSLIYISPEKFRFWDMSSLPPLYQELLDDEVDRLMADWIQQMDGESLEDYRVRVTDDNAARQKAMLLDQAATAIASRTIKLDDPFIGETYDTGTRTIDITFTDAGTIQLEIPEEDVAELRTGSLSFANPVYTLDDNDEFKLAYLEVVNEVTGKTYVFDRRNYIIRDVDFGEEETTPDLIPVTMLQTANLEMEALQEETRRIVEEKKQENVITDKTEITISSEIQSDFDASGRQIYNYLLGYRYDVSEGFSYQEDFGPGKFKVEESNAAQTMLEAIKTTLEGSMSRYAEEATAIEVTITGTADAIPVGRIPYDGSCGEYNETPYYAKEVLSSMTVTDKSDIRDNEQLAFIRAAGVKLWLEDNVAVLKDNKDKCKYNFRTEVSNIRGGEFRRIIVEVKFRDILEN</sequence>
<dbReference type="AlphaFoldDB" id="A0A9D1J604"/>
<dbReference type="Gene3D" id="2.130.10.10">
    <property type="entry name" value="YVTN repeat-like/Quinoprotein amine dehydrogenase"/>
    <property type="match status" value="1"/>
</dbReference>
<dbReference type="SUPFAM" id="SSF50978">
    <property type="entry name" value="WD40 repeat-like"/>
    <property type="match status" value="1"/>
</dbReference>
<dbReference type="InterPro" id="IPR001680">
    <property type="entry name" value="WD40_rpt"/>
</dbReference>
<dbReference type="InterPro" id="IPR036322">
    <property type="entry name" value="WD40_repeat_dom_sf"/>
</dbReference>
<evidence type="ECO:0000256" key="2">
    <source>
        <dbReference type="ARBA" id="ARBA00022737"/>
    </source>
</evidence>
<keyword evidence="3" id="KW-0732">Signal</keyword>
<proteinExistence type="predicted"/>
<dbReference type="Pfam" id="PF07676">
    <property type="entry name" value="PD40"/>
    <property type="match status" value="1"/>
</dbReference>
<organism evidence="4 5">
    <name type="scientific">Candidatus Coprenecus avistercoris</name>
    <dbReference type="NCBI Taxonomy" id="2840730"/>
    <lineage>
        <taxon>Bacteria</taxon>
        <taxon>Pseudomonadati</taxon>
        <taxon>Bacteroidota</taxon>
        <taxon>Bacteroidia</taxon>
        <taxon>Bacteroidales</taxon>
        <taxon>Rikenellaceae</taxon>
        <taxon>Rikenellaceae incertae sedis</taxon>
        <taxon>Candidatus Coprenecus</taxon>
    </lineage>
</organism>
<gene>
    <name evidence="4" type="ORF">IAC94_02405</name>
</gene>
<dbReference type="PANTHER" id="PTHR19848">
    <property type="entry name" value="WD40 REPEAT PROTEIN"/>
    <property type="match status" value="1"/>
</dbReference>
<evidence type="ECO:0000256" key="3">
    <source>
        <dbReference type="SAM" id="SignalP"/>
    </source>
</evidence>
<dbReference type="PANTHER" id="PTHR19848:SF8">
    <property type="entry name" value="F-BOX AND WD REPEAT DOMAIN CONTAINING 7"/>
    <property type="match status" value="1"/>
</dbReference>
<name>A0A9D1J604_9BACT</name>
<dbReference type="InterPro" id="IPR011659">
    <property type="entry name" value="WD40"/>
</dbReference>
<comment type="caution">
    <text evidence="4">The sequence shown here is derived from an EMBL/GenBank/DDBJ whole genome shotgun (WGS) entry which is preliminary data.</text>
</comment>
<dbReference type="EMBL" id="DVHI01000030">
    <property type="protein sequence ID" value="HIR62361.1"/>
    <property type="molecule type" value="Genomic_DNA"/>
</dbReference>